<dbReference type="InterPro" id="IPR035980">
    <property type="entry name" value="Ribosomal_bS6_sf"/>
</dbReference>
<dbReference type="GeneID" id="39980601"/>
<dbReference type="Gene3D" id="3.30.70.60">
    <property type="match status" value="1"/>
</dbReference>
<comment type="caution">
    <text evidence="1">The sequence shown here is derived from an EMBL/GenBank/DDBJ whole genome shotgun (WGS) entry which is preliminary data.</text>
</comment>
<evidence type="ECO:0000313" key="1">
    <source>
        <dbReference type="EMBL" id="ORC93263.1"/>
    </source>
</evidence>
<sequence>MVFYSFVLVMKPRQRRHTAQALREIAVAVYNNGGLIRKFTNEGVMRPYSRFRDADSTPLTYARYMTLQVDMGEEEMRKVEKIMREQQDMFITLKLNNLERPVGIRSGRKDLQTAYFPLDTFTRLEEEINWPPQTSVDIYEQLEMNWKEFSRTRWSNFLRS</sequence>
<dbReference type="VEuPathDB" id="TriTrypDB:TM35_000011400"/>
<protein>
    <submittedName>
        <fullName evidence="1">Uncharacterized protein</fullName>
    </submittedName>
</protein>
<dbReference type="RefSeq" id="XP_028887329.1">
    <property type="nucleotide sequence ID" value="XM_029020821.1"/>
</dbReference>
<reference evidence="1 2" key="1">
    <citation type="submission" date="2017-03" db="EMBL/GenBank/DDBJ databases">
        <title>An alternative strategy for trypanosome survival in the mammalian bloodstream revealed through genome and transcriptome analysis of the ubiquitous bovine parasite Trypanosoma (Megatrypanum) theileri.</title>
        <authorList>
            <person name="Kelly S."/>
            <person name="Ivens A."/>
            <person name="Mott A."/>
            <person name="O'Neill E."/>
            <person name="Emms D."/>
            <person name="Macleod O."/>
            <person name="Voorheis P."/>
            <person name="Matthews J."/>
            <person name="Matthews K."/>
            <person name="Carrington M."/>
        </authorList>
    </citation>
    <scope>NUCLEOTIDE SEQUENCE [LARGE SCALE GENOMIC DNA]</scope>
    <source>
        <strain evidence="1">Edinburgh</strain>
    </source>
</reference>
<dbReference type="GO" id="GO:0019843">
    <property type="term" value="F:rRNA binding"/>
    <property type="evidence" value="ECO:0007669"/>
    <property type="project" value="InterPro"/>
</dbReference>
<proteinExistence type="predicted"/>
<dbReference type="AlphaFoldDB" id="A0A1X0P9F3"/>
<gene>
    <name evidence="1" type="ORF">TM35_000011400</name>
</gene>
<evidence type="ECO:0000313" key="2">
    <source>
        <dbReference type="Proteomes" id="UP000192257"/>
    </source>
</evidence>
<organism evidence="1 2">
    <name type="scientific">Trypanosoma theileri</name>
    <dbReference type="NCBI Taxonomy" id="67003"/>
    <lineage>
        <taxon>Eukaryota</taxon>
        <taxon>Discoba</taxon>
        <taxon>Euglenozoa</taxon>
        <taxon>Kinetoplastea</taxon>
        <taxon>Metakinetoplastina</taxon>
        <taxon>Trypanosomatida</taxon>
        <taxon>Trypanosomatidae</taxon>
        <taxon>Trypanosoma</taxon>
    </lineage>
</organism>
<keyword evidence="2" id="KW-1185">Reference proteome</keyword>
<dbReference type="GO" id="GO:0006412">
    <property type="term" value="P:translation"/>
    <property type="evidence" value="ECO:0007669"/>
    <property type="project" value="InterPro"/>
</dbReference>
<dbReference type="GO" id="GO:0003735">
    <property type="term" value="F:structural constituent of ribosome"/>
    <property type="evidence" value="ECO:0007669"/>
    <property type="project" value="InterPro"/>
</dbReference>
<dbReference type="STRING" id="67003.A0A1X0P9F3"/>
<accession>A0A1X0P9F3</accession>
<dbReference type="OrthoDB" id="268530at2759"/>
<name>A0A1X0P9F3_9TRYP</name>
<dbReference type="GO" id="GO:0005840">
    <property type="term" value="C:ribosome"/>
    <property type="evidence" value="ECO:0007669"/>
    <property type="project" value="InterPro"/>
</dbReference>
<dbReference type="InterPro" id="IPR014717">
    <property type="entry name" value="Transl_elong_EF1B/ribsomal_bS6"/>
</dbReference>
<dbReference type="EMBL" id="NBCO01000001">
    <property type="protein sequence ID" value="ORC93263.1"/>
    <property type="molecule type" value="Genomic_DNA"/>
</dbReference>
<dbReference type="SUPFAM" id="SSF54995">
    <property type="entry name" value="Ribosomal protein S6"/>
    <property type="match status" value="1"/>
</dbReference>
<dbReference type="Proteomes" id="UP000192257">
    <property type="component" value="Unassembled WGS sequence"/>
</dbReference>